<dbReference type="PANTHER" id="PTHR43591:SF24">
    <property type="entry name" value="2-METHOXY-6-POLYPRENYL-1,4-BENZOQUINOL METHYLASE, MITOCHONDRIAL"/>
    <property type="match status" value="1"/>
</dbReference>
<sequence length="222" mass="24932">MLTAPAIGLIEQTISTSDTAPDTQKPIIDERRRPTYHQHKSAEYVLPNDSPEHQRLETQTIHLPAMMDNHVLHAPIKDGENKRMLDIGCGTGIITDLISSTYPSSECIGLDLSPVPTLRPRRPNTRFFQGNFTSSQPSTWLPTACGPSLSQGPELFDYIFSRLLILGMTDWPGFIKKELSLLKPGGWAEVHDLEWHWCDAEDNIISHEWNCARGRVCECADV</sequence>
<dbReference type="Proteomes" id="UP001056384">
    <property type="component" value="Chromosome 12"/>
</dbReference>
<dbReference type="Pfam" id="PF13489">
    <property type="entry name" value="Methyltransf_23"/>
    <property type="match status" value="1"/>
</dbReference>
<keyword evidence="2" id="KW-0489">Methyltransferase</keyword>
<dbReference type="GO" id="GO:0008168">
    <property type="term" value="F:methyltransferase activity"/>
    <property type="evidence" value="ECO:0007669"/>
    <property type="project" value="UniProtKB-KW"/>
</dbReference>
<organism evidence="2 3">
    <name type="scientific">Septoria linicola</name>
    <dbReference type="NCBI Taxonomy" id="215465"/>
    <lineage>
        <taxon>Eukaryota</taxon>
        <taxon>Fungi</taxon>
        <taxon>Dikarya</taxon>
        <taxon>Ascomycota</taxon>
        <taxon>Pezizomycotina</taxon>
        <taxon>Dothideomycetes</taxon>
        <taxon>Dothideomycetidae</taxon>
        <taxon>Mycosphaerellales</taxon>
        <taxon>Mycosphaerellaceae</taxon>
        <taxon>Septoria</taxon>
    </lineage>
</organism>
<gene>
    <name evidence="2" type="ORF">Slin15195_G124560</name>
</gene>
<dbReference type="EMBL" id="CP099429">
    <property type="protein sequence ID" value="USW59137.1"/>
    <property type="molecule type" value="Genomic_DNA"/>
</dbReference>
<keyword evidence="2" id="KW-0808">Transferase</keyword>
<name>A0A9Q9AZY7_9PEZI</name>
<reference evidence="2" key="1">
    <citation type="submission" date="2022-06" db="EMBL/GenBank/DDBJ databases">
        <title>Complete genome sequences of two strains of the flax pathogen Septoria linicola.</title>
        <authorList>
            <person name="Lapalu N."/>
            <person name="Simon A."/>
            <person name="Demenou B."/>
            <person name="Paumier D."/>
            <person name="Guillot M.-P."/>
            <person name="Gout L."/>
            <person name="Valade R."/>
        </authorList>
    </citation>
    <scope>NUCLEOTIDE SEQUENCE</scope>
    <source>
        <strain evidence="2">SE15195</strain>
    </source>
</reference>
<proteinExistence type="predicted"/>
<accession>A0A9Q9AZY7</accession>
<dbReference type="Gene3D" id="3.40.50.150">
    <property type="entry name" value="Vaccinia Virus protein VP39"/>
    <property type="match status" value="1"/>
</dbReference>
<dbReference type="CDD" id="cd02440">
    <property type="entry name" value="AdoMet_MTases"/>
    <property type="match status" value="1"/>
</dbReference>
<evidence type="ECO:0000256" key="1">
    <source>
        <dbReference type="SAM" id="MobiDB-lite"/>
    </source>
</evidence>
<protein>
    <submittedName>
        <fullName evidence="2">S-adenosyl-L-methionine-dependent methyltransferase</fullName>
    </submittedName>
</protein>
<feature type="region of interest" description="Disordered" evidence="1">
    <location>
        <begin position="15"/>
        <end position="37"/>
    </location>
</feature>
<dbReference type="GO" id="GO:0032259">
    <property type="term" value="P:methylation"/>
    <property type="evidence" value="ECO:0007669"/>
    <property type="project" value="UniProtKB-KW"/>
</dbReference>
<dbReference type="InterPro" id="IPR029063">
    <property type="entry name" value="SAM-dependent_MTases_sf"/>
</dbReference>
<dbReference type="PANTHER" id="PTHR43591">
    <property type="entry name" value="METHYLTRANSFERASE"/>
    <property type="match status" value="1"/>
</dbReference>
<evidence type="ECO:0000313" key="2">
    <source>
        <dbReference type="EMBL" id="USW59137.1"/>
    </source>
</evidence>
<dbReference type="AlphaFoldDB" id="A0A9Q9AZY7"/>
<evidence type="ECO:0000313" key="3">
    <source>
        <dbReference type="Proteomes" id="UP001056384"/>
    </source>
</evidence>
<keyword evidence="3" id="KW-1185">Reference proteome</keyword>
<dbReference type="SUPFAM" id="SSF53335">
    <property type="entry name" value="S-adenosyl-L-methionine-dependent methyltransferases"/>
    <property type="match status" value="1"/>
</dbReference>